<dbReference type="PANTHER" id="PTHR43479:SF11">
    <property type="entry name" value="ACREF_ENVCD OPERON REPRESSOR-RELATED"/>
    <property type="match status" value="1"/>
</dbReference>
<dbReference type="PRINTS" id="PR00455">
    <property type="entry name" value="HTHTETR"/>
</dbReference>
<dbReference type="PANTHER" id="PTHR43479">
    <property type="entry name" value="ACREF/ENVCD OPERON REPRESSOR-RELATED"/>
    <property type="match status" value="1"/>
</dbReference>
<dbReference type="Proteomes" id="UP000286773">
    <property type="component" value="Unassembled WGS sequence"/>
</dbReference>
<feature type="domain" description="HTH tetR-type" evidence="3">
    <location>
        <begin position="11"/>
        <end position="71"/>
    </location>
</feature>
<accession>A0A430AWQ8</accession>
<keyword evidence="1 2" id="KW-0238">DNA-binding</keyword>
<evidence type="ECO:0000256" key="1">
    <source>
        <dbReference type="ARBA" id="ARBA00023125"/>
    </source>
</evidence>
<evidence type="ECO:0000313" key="4">
    <source>
        <dbReference type="EMBL" id="RSU12494.1"/>
    </source>
</evidence>
<dbReference type="EMBL" id="NGKC01000005">
    <property type="protein sequence ID" value="RSU12494.1"/>
    <property type="molecule type" value="Genomic_DNA"/>
</dbReference>
<dbReference type="GO" id="GO:0003677">
    <property type="term" value="F:DNA binding"/>
    <property type="evidence" value="ECO:0007669"/>
    <property type="project" value="UniProtKB-UniRule"/>
</dbReference>
<dbReference type="InterPro" id="IPR009057">
    <property type="entry name" value="Homeodomain-like_sf"/>
</dbReference>
<dbReference type="RefSeq" id="WP_126813348.1">
    <property type="nucleotide sequence ID" value="NZ_NGKC01000005.1"/>
</dbReference>
<evidence type="ECO:0000256" key="2">
    <source>
        <dbReference type="PROSITE-ProRule" id="PRU00335"/>
    </source>
</evidence>
<comment type="caution">
    <text evidence="4">The sequence shown here is derived from an EMBL/GenBank/DDBJ whole genome shotgun (WGS) entry which is preliminary data.</text>
</comment>
<dbReference type="Gene3D" id="1.10.357.10">
    <property type="entry name" value="Tetracycline Repressor, domain 2"/>
    <property type="match status" value="1"/>
</dbReference>
<organism evidence="4 5">
    <name type="scientific">Vagococcus acidifermentans</name>
    <dbReference type="NCBI Taxonomy" id="564710"/>
    <lineage>
        <taxon>Bacteria</taxon>
        <taxon>Bacillati</taxon>
        <taxon>Bacillota</taxon>
        <taxon>Bacilli</taxon>
        <taxon>Lactobacillales</taxon>
        <taxon>Enterococcaceae</taxon>
        <taxon>Vagococcus</taxon>
    </lineage>
</organism>
<name>A0A430AWQ8_9ENTE</name>
<feature type="DNA-binding region" description="H-T-H motif" evidence="2">
    <location>
        <begin position="34"/>
        <end position="53"/>
    </location>
</feature>
<dbReference type="PROSITE" id="PS50977">
    <property type="entry name" value="HTH_TETR_2"/>
    <property type="match status" value="1"/>
</dbReference>
<dbReference type="SUPFAM" id="SSF46689">
    <property type="entry name" value="Homeodomain-like"/>
    <property type="match status" value="1"/>
</dbReference>
<sequence length="204" mass="22625">MPTAQFFKLEKDKQARILAAAVKEFSTVPYNDASINRIIKTADISRGSFYLYFADKEDLLFYLLQELVEKPAVAAYQGLSRPPADIFEFGLCAFDIFSGLLETHRALLGQIFTTISFEQVQVVVARHHSKIRELSPISADDGCHRLGIDFMSIQTAEMKTAAKGVELAVLHALLHLALPCVGPSETRRELALLLDLLKRGAANC</sequence>
<evidence type="ECO:0000313" key="5">
    <source>
        <dbReference type="Proteomes" id="UP000286773"/>
    </source>
</evidence>
<dbReference type="Pfam" id="PF00440">
    <property type="entry name" value="TetR_N"/>
    <property type="match status" value="1"/>
</dbReference>
<dbReference type="AlphaFoldDB" id="A0A430AWQ8"/>
<proteinExistence type="predicted"/>
<keyword evidence="5" id="KW-1185">Reference proteome</keyword>
<protein>
    <recommendedName>
        <fullName evidence="3">HTH tetR-type domain-containing protein</fullName>
    </recommendedName>
</protein>
<evidence type="ECO:0000259" key="3">
    <source>
        <dbReference type="PROSITE" id="PS50977"/>
    </source>
</evidence>
<dbReference type="InterPro" id="IPR001647">
    <property type="entry name" value="HTH_TetR"/>
</dbReference>
<gene>
    <name evidence="4" type="ORF">CBF27_05845</name>
</gene>
<dbReference type="OrthoDB" id="9812484at2"/>
<reference evidence="4 5" key="1">
    <citation type="submission" date="2017-05" db="EMBL/GenBank/DDBJ databases">
        <title>Vagococcus spp. assemblies.</title>
        <authorList>
            <person name="Gulvik C.A."/>
        </authorList>
    </citation>
    <scope>NUCLEOTIDE SEQUENCE [LARGE SCALE GENOMIC DNA]</scope>
    <source>
        <strain evidence="4 5">LMG 24798</strain>
    </source>
</reference>
<dbReference type="InterPro" id="IPR050624">
    <property type="entry name" value="HTH-type_Tx_Regulator"/>
</dbReference>